<dbReference type="AlphaFoldDB" id="X1D9A1"/>
<reference evidence="2" key="1">
    <citation type="journal article" date="2014" name="Front. Microbiol.">
        <title>High frequency of phylogenetically diverse reductive dehalogenase-homologous genes in deep subseafloor sedimentary metagenomes.</title>
        <authorList>
            <person name="Kawai M."/>
            <person name="Futagami T."/>
            <person name="Toyoda A."/>
            <person name="Takaki Y."/>
            <person name="Nishi S."/>
            <person name="Hori S."/>
            <person name="Arai W."/>
            <person name="Tsubouchi T."/>
            <person name="Morono Y."/>
            <person name="Uchiyama I."/>
            <person name="Ito T."/>
            <person name="Fujiyama A."/>
            <person name="Inagaki F."/>
            <person name="Takami H."/>
        </authorList>
    </citation>
    <scope>NUCLEOTIDE SEQUENCE</scope>
    <source>
        <strain evidence="2">Expedition CK06-06</strain>
    </source>
</reference>
<evidence type="ECO:0000256" key="1">
    <source>
        <dbReference type="SAM" id="Phobius"/>
    </source>
</evidence>
<dbReference type="EMBL" id="BART01022161">
    <property type="protein sequence ID" value="GAG92976.1"/>
    <property type="molecule type" value="Genomic_DNA"/>
</dbReference>
<keyword evidence="1" id="KW-1133">Transmembrane helix</keyword>
<evidence type="ECO:0000313" key="2">
    <source>
        <dbReference type="EMBL" id="GAG92976.1"/>
    </source>
</evidence>
<feature type="non-terminal residue" evidence="2">
    <location>
        <position position="46"/>
    </location>
</feature>
<keyword evidence="1" id="KW-0812">Transmembrane</keyword>
<accession>X1D9A1</accession>
<sequence>MAESKSKEKFDIKHTFLIGLAFFTTIIIEAIIKIHCNPRTPEAKPI</sequence>
<proteinExistence type="predicted"/>
<protein>
    <submittedName>
        <fullName evidence="2">Uncharacterized protein</fullName>
    </submittedName>
</protein>
<feature type="transmembrane region" description="Helical" evidence="1">
    <location>
        <begin position="12"/>
        <end position="32"/>
    </location>
</feature>
<keyword evidence="1" id="KW-0472">Membrane</keyword>
<gene>
    <name evidence="2" type="ORF">S01H4_40648</name>
</gene>
<name>X1D9A1_9ZZZZ</name>
<comment type="caution">
    <text evidence="2">The sequence shown here is derived from an EMBL/GenBank/DDBJ whole genome shotgun (WGS) entry which is preliminary data.</text>
</comment>
<organism evidence="2">
    <name type="scientific">marine sediment metagenome</name>
    <dbReference type="NCBI Taxonomy" id="412755"/>
    <lineage>
        <taxon>unclassified sequences</taxon>
        <taxon>metagenomes</taxon>
        <taxon>ecological metagenomes</taxon>
    </lineage>
</organism>